<evidence type="ECO:0000256" key="1">
    <source>
        <dbReference type="ARBA" id="ARBA00005189"/>
    </source>
</evidence>
<reference evidence="5 6" key="1">
    <citation type="journal article" date="2010" name="Stand. Genomic Sci.">
        <title>Complete genome sequence of Spirochaeta smaragdinae type strain (SEBR 4228).</title>
        <authorList>
            <person name="Mavromatis K."/>
            <person name="Yasawong M."/>
            <person name="Chertkov O."/>
            <person name="Lapidus A."/>
            <person name="Lucas S."/>
            <person name="Nolan M."/>
            <person name="Del Rio T.G."/>
            <person name="Tice H."/>
            <person name="Cheng J.F."/>
            <person name="Pitluck S."/>
            <person name="Liolios K."/>
            <person name="Ivanova N."/>
            <person name="Tapia R."/>
            <person name="Han C."/>
            <person name="Bruce D."/>
            <person name="Goodwin L."/>
            <person name="Pati A."/>
            <person name="Chen A."/>
            <person name="Palaniappan K."/>
            <person name="Land M."/>
            <person name="Hauser L."/>
            <person name="Chang Y.J."/>
            <person name="Jeffries C.D."/>
            <person name="Detter J.C."/>
            <person name="Rohde M."/>
            <person name="Brambilla E."/>
            <person name="Spring S."/>
            <person name="Goker M."/>
            <person name="Sikorski J."/>
            <person name="Woyke T."/>
            <person name="Bristow J."/>
            <person name="Eisen J.A."/>
            <person name="Markowitz V."/>
            <person name="Hugenholtz P."/>
            <person name="Klenk H.P."/>
            <person name="Kyrpides N.C."/>
        </authorList>
    </citation>
    <scope>NUCLEOTIDE SEQUENCE [LARGE SCALE GENOMIC DNA]</scope>
    <source>
        <strain evidence="6">DSM 11293 / JCM 15392 / SEBR 4228</strain>
    </source>
</reference>
<evidence type="ECO:0000313" key="5">
    <source>
        <dbReference type="EMBL" id="ADK79486.1"/>
    </source>
</evidence>
<accession>E1RAV6</accession>
<dbReference type="SUPFAM" id="SSF69593">
    <property type="entry name" value="Glycerol-3-phosphate (1)-acyltransferase"/>
    <property type="match status" value="1"/>
</dbReference>
<evidence type="ECO:0000259" key="4">
    <source>
        <dbReference type="SMART" id="SM00563"/>
    </source>
</evidence>
<dbReference type="PANTHER" id="PTHR10434">
    <property type="entry name" value="1-ACYL-SN-GLYCEROL-3-PHOSPHATE ACYLTRANSFERASE"/>
    <property type="match status" value="1"/>
</dbReference>
<evidence type="ECO:0000256" key="3">
    <source>
        <dbReference type="ARBA" id="ARBA00023315"/>
    </source>
</evidence>
<protein>
    <submittedName>
        <fullName evidence="5">Phospholipid/glycerol acyltransferase</fullName>
    </submittedName>
</protein>
<comment type="pathway">
    <text evidence="1">Lipid metabolism.</text>
</comment>
<dbReference type="GO" id="GO:0003841">
    <property type="term" value="F:1-acylglycerol-3-phosphate O-acyltransferase activity"/>
    <property type="evidence" value="ECO:0007669"/>
    <property type="project" value="TreeGrafter"/>
</dbReference>
<dbReference type="RefSeq" id="WP_013252950.1">
    <property type="nucleotide sequence ID" value="NC_014364.1"/>
</dbReference>
<proteinExistence type="predicted"/>
<evidence type="ECO:0000313" key="6">
    <source>
        <dbReference type="Proteomes" id="UP000002318"/>
    </source>
</evidence>
<dbReference type="STRING" id="573413.Spirs_0330"/>
<dbReference type="PANTHER" id="PTHR10434:SF11">
    <property type="entry name" value="1-ACYL-SN-GLYCEROL-3-PHOSPHATE ACYLTRANSFERASE"/>
    <property type="match status" value="1"/>
</dbReference>
<dbReference type="AlphaFoldDB" id="E1RAV6"/>
<keyword evidence="6" id="KW-1185">Reference proteome</keyword>
<sequence>MPNINKKQRHKTITPSPFFIKVIKPFLHWLLPRLYTIQVIRSKELNAIHPPYIIVGNHVNFWDPFLLGLYIKEVPQFVTSDNIFRTRLFGVIMKLFGSIPKSKFMSDAATVAQIVRIIKGGGVIGIFPEGRRTWDGRSLEHVPQVSKLIQRLAIPVVGVRVKGAFLARPRWARKRSKGLVELEYFSLFSGEELKGLGWEEVKQLMEKQLFHDDVAWAREKELRFVGKRRAEYVEKLLYLCPSCEGVATLVSHDNTVECSSCGYAFTYDETGELGPVTGPLRFSELGDWNDWQQKRLIERICELPDGEQIFMEEGPAMLLTGYRAQRLKKLKTGRALFSRDTLYFRTTLREGFSFPVNELEAVNVQDKEKLEFYHKGMLFRLNFVSSRASALLWYRAITGVQECLASGNLLSSDKS</sequence>
<dbReference type="HOGENOM" id="CLU_055816_0_0_12"/>
<dbReference type="CDD" id="cd07989">
    <property type="entry name" value="LPLAT_AGPAT-like"/>
    <property type="match status" value="1"/>
</dbReference>
<name>E1RAV6_SEDSS</name>
<organism evidence="5 6">
    <name type="scientific">Sediminispirochaeta smaragdinae (strain DSM 11293 / JCM 15392 / SEBR 4228)</name>
    <name type="common">Spirochaeta smaragdinae</name>
    <dbReference type="NCBI Taxonomy" id="573413"/>
    <lineage>
        <taxon>Bacteria</taxon>
        <taxon>Pseudomonadati</taxon>
        <taxon>Spirochaetota</taxon>
        <taxon>Spirochaetia</taxon>
        <taxon>Spirochaetales</taxon>
        <taxon>Spirochaetaceae</taxon>
        <taxon>Sediminispirochaeta</taxon>
    </lineage>
</organism>
<keyword evidence="3 5" id="KW-0012">Acyltransferase</keyword>
<dbReference type="SMART" id="SM00563">
    <property type="entry name" value="PlsC"/>
    <property type="match status" value="1"/>
</dbReference>
<gene>
    <name evidence="5" type="ordered locus">Spirs_0330</name>
</gene>
<keyword evidence="2" id="KW-0808">Transferase</keyword>
<dbReference type="InterPro" id="IPR002123">
    <property type="entry name" value="Plipid/glycerol_acylTrfase"/>
</dbReference>
<dbReference type="Proteomes" id="UP000002318">
    <property type="component" value="Chromosome"/>
</dbReference>
<evidence type="ECO:0000256" key="2">
    <source>
        <dbReference type="ARBA" id="ARBA00022679"/>
    </source>
</evidence>
<dbReference type="eggNOG" id="COG0204">
    <property type="taxonomic scope" value="Bacteria"/>
</dbReference>
<dbReference type="EMBL" id="CP002116">
    <property type="protein sequence ID" value="ADK79486.1"/>
    <property type="molecule type" value="Genomic_DNA"/>
</dbReference>
<feature type="domain" description="Phospholipid/glycerol acyltransferase" evidence="4">
    <location>
        <begin position="52"/>
        <end position="164"/>
    </location>
</feature>
<dbReference type="GO" id="GO:0006654">
    <property type="term" value="P:phosphatidic acid biosynthetic process"/>
    <property type="evidence" value="ECO:0007669"/>
    <property type="project" value="TreeGrafter"/>
</dbReference>
<dbReference type="OrthoDB" id="9803035at2"/>
<dbReference type="Pfam" id="PF01553">
    <property type="entry name" value="Acyltransferase"/>
    <property type="match status" value="1"/>
</dbReference>
<dbReference type="KEGG" id="ssm:Spirs_0330"/>